<evidence type="ECO:0000256" key="1">
    <source>
        <dbReference type="SAM" id="SignalP"/>
    </source>
</evidence>
<gene>
    <name evidence="2" type="ORF">D9619_010996</name>
</gene>
<name>A0A8H5EZQ9_9AGAR</name>
<dbReference type="OrthoDB" id="10363456at2759"/>
<protein>
    <submittedName>
        <fullName evidence="2">Uncharacterized protein</fullName>
    </submittedName>
</protein>
<dbReference type="EMBL" id="JAACJJ010000030">
    <property type="protein sequence ID" value="KAF5318595.1"/>
    <property type="molecule type" value="Genomic_DNA"/>
</dbReference>
<keyword evidence="3" id="KW-1185">Reference proteome</keyword>
<evidence type="ECO:0000313" key="3">
    <source>
        <dbReference type="Proteomes" id="UP000567179"/>
    </source>
</evidence>
<organism evidence="2 3">
    <name type="scientific">Psilocybe cf. subviscida</name>
    <dbReference type="NCBI Taxonomy" id="2480587"/>
    <lineage>
        <taxon>Eukaryota</taxon>
        <taxon>Fungi</taxon>
        <taxon>Dikarya</taxon>
        <taxon>Basidiomycota</taxon>
        <taxon>Agaricomycotina</taxon>
        <taxon>Agaricomycetes</taxon>
        <taxon>Agaricomycetidae</taxon>
        <taxon>Agaricales</taxon>
        <taxon>Agaricineae</taxon>
        <taxon>Strophariaceae</taxon>
        <taxon>Psilocybe</taxon>
    </lineage>
</organism>
<feature type="signal peptide" evidence="1">
    <location>
        <begin position="1"/>
        <end position="18"/>
    </location>
</feature>
<dbReference type="Proteomes" id="UP000567179">
    <property type="component" value="Unassembled WGS sequence"/>
</dbReference>
<evidence type="ECO:0000313" key="2">
    <source>
        <dbReference type="EMBL" id="KAF5318595.1"/>
    </source>
</evidence>
<comment type="caution">
    <text evidence="2">The sequence shown here is derived from an EMBL/GenBank/DDBJ whole genome shotgun (WGS) entry which is preliminary data.</text>
</comment>
<sequence length="164" mass="17446">MFKILFFIFVAAVAIVSGTPLTTPAITESTEFSGNFEDAIIGTLKLTSPASSSLERRQFGSYDGDVILCSDLNCASNCWSISTSGGGAYGTCLFTLPNPFFSFALTNPPVGYYYPFTIGINIAPASCPNNLFQLTRANTCYNINTSTGGNGWTLQAGDISIINN</sequence>
<feature type="chain" id="PRO_5034014718" evidence="1">
    <location>
        <begin position="19"/>
        <end position="164"/>
    </location>
</feature>
<reference evidence="2 3" key="1">
    <citation type="journal article" date="2020" name="ISME J.">
        <title>Uncovering the hidden diversity of litter-decomposition mechanisms in mushroom-forming fungi.</title>
        <authorList>
            <person name="Floudas D."/>
            <person name="Bentzer J."/>
            <person name="Ahren D."/>
            <person name="Johansson T."/>
            <person name="Persson P."/>
            <person name="Tunlid A."/>
        </authorList>
    </citation>
    <scope>NUCLEOTIDE SEQUENCE [LARGE SCALE GENOMIC DNA]</scope>
    <source>
        <strain evidence="2 3">CBS 101986</strain>
    </source>
</reference>
<dbReference type="AlphaFoldDB" id="A0A8H5EZQ9"/>
<keyword evidence="1" id="KW-0732">Signal</keyword>
<proteinExistence type="predicted"/>
<accession>A0A8H5EZQ9</accession>